<dbReference type="EMBL" id="CACRSJ010000104">
    <property type="protein sequence ID" value="VYS49716.1"/>
    <property type="molecule type" value="Genomic_DNA"/>
</dbReference>
<evidence type="ECO:0000313" key="1">
    <source>
        <dbReference type="EMBL" id="VYS49716.1"/>
    </source>
</evidence>
<accession>A0A654EK70</accession>
<organism evidence="1 2">
    <name type="scientific">Arabidopsis thaliana</name>
    <name type="common">Mouse-ear cress</name>
    <dbReference type="NCBI Taxonomy" id="3702"/>
    <lineage>
        <taxon>Eukaryota</taxon>
        <taxon>Viridiplantae</taxon>
        <taxon>Streptophyta</taxon>
        <taxon>Embryophyta</taxon>
        <taxon>Tracheophyta</taxon>
        <taxon>Spermatophyta</taxon>
        <taxon>Magnoliopsida</taxon>
        <taxon>eudicotyledons</taxon>
        <taxon>Gunneridae</taxon>
        <taxon>Pentapetalae</taxon>
        <taxon>rosids</taxon>
        <taxon>malvids</taxon>
        <taxon>Brassicales</taxon>
        <taxon>Brassicaceae</taxon>
        <taxon>Camelineae</taxon>
        <taxon>Arabidopsis</taxon>
    </lineage>
</organism>
<protein>
    <submittedName>
        <fullName evidence="1">Uncharacterized protein</fullName>
    </submittedName>
</protein>
<reference evidence="1 2" key="1">
    <citation type="submission" date="2019-11" db="EMBL/GenBank/DDBJ databases">
        <authorList>
            <person name="Jiao W.-B."/>
            <person name="Schneeberger K."/>
        </authorList>
    </citation>
    <scope>NUCLEOTIDE SEQUENCE [LARGE SCALE GENOMIC DNA]</scope>
    <source>
        <strain evidence="2">cv. An-1</strain>
    </source>
</reference>
<gene>
    <name evidence="1" type="ORF">AN1_LOCUS5190</name>
</gene>
<dbReference type="AlphaFoldDB" id="A0A654EK70"/>
<sequence>MVETGNKVSSSSSYGHLHVIPPDFIDILEKPLPVKLPYYSVWKVLLTINLLNFESFSCLATMEI</sequence>
<proteinExistence type="predicted"/>
<name>A0A654EK70_ARATH</name>
<evidence type="ECO:0000313" key="2">
    <source>
        <dbReference type="Proteomes" id="UP000426265"/>
    </source>
</evidence>
<dbReference type="Proteomes" id="UP000426265">
    <property type="component" value="Unassembled WGS sequence"/>
</dbReference>